<organism evidence="3 4">
    <name type="scientific">Drechmeria coniospora</name>
    <name type="common">Nematophagous fungus</name>
    <name type="synonym">Meria coniospora</name>
    <dbReference type="NCBI Taxonomy" id="98403"/>
    <lineage>
        <taxon>Eukaryota</taxon>
        <taxon>Fungi</taxon>
        <taxon>Dikarya</taxon>
        <taxon>Ascomycota</taxon>
        <taxon>Pezizomycotina</taxon>
        <taxon>Sordariomycetes</taxon>
        <taxon>Hypocreomycetidae</taxon>
        <taxon>Hypocreales</taxon>
        <taxon>Ophiocordycipitaceae</taxon>
        <taxon>Drechmeria</taxon>
    </lineage>
</organism>
<dbReference type="EMBL" id="LAYC01000002">
    <property type="protein sequence ID" value="KYK57296.1"/>
    <property type="molecule type" value="Genomic_DNA"/>
</dbReference>
<dbReference type="RefSeq" id="XP_040656648.1">
    <property type="nucleotide sequence ID" value="XM_040801615.1"/>
</dbReference>
<gene>
    <name evidence="3" type="ORF">DCS_04304</name>
</gene>
<dbReference type="InParanoid" id="A0A151GJN0"/>
<dbReference type="AlphaFoldDB" id="A0A151GJN0"/>
<feature type="region of interest" description="Disordered" evidence="1">
    <location>
        <begin position="42"/>
        <end position="71"/>
    </location>
</feature>
<feature type="signal peptide" evidence="2">
    <location>
        <begin position="1"/>
        <end position="18"/>
    </location>
</feature>
<proteinExistence type="predicted"/>
<comment type="caution">
    <text evidence="3">The sequence shown here is derived from an EMBL/GenBank/DDBJ whole genome shotgun (WGS) entry which is preliminary data.</text>
</comment>
<name>A0A151GJN0_DRECN</name>
<evidence type="ECO:0000256" key="1">
    <source>
        <dbReference type="SAM" id="MobiDB-lite"/>
    </source>
</evidence>
<reference evidence="3 4" key="1">
    <citation type="journal article" date="2016" name="Sci. Rep.">
        <title>Insights into Adaptations to a Near-Obligate Nematode Endoparasitic Lifestyle from the Finished Genome of Drechmeria coniospora.</title>
        <authorList>
            <person name="Zhang L."/>
            <person name="Zhou Z."/>
            <person name="Guo Q."/>
            <person name="Fokkens L."/>
            <person name="Miskei M."/>
            <person name="Pocsi I."/>
            <person name="Zhang W."/>
            <person name="Chen M."/>
            <person name="Wang L."/>
            <person name="Sun Y."/>
            <person name="Donzelli B.G."/>
            <person name="Gibson D.M."/>
            <person name="Nelson D.R."/>
            <person name="Luo J.G."/>
            <person name="Rep M."/>
            <person name="Liu H."/>
            <person name="Yang S."/>
            <person name="Wang J."/>
            <person name="Krasnoff S.B."/>
            <person name="Xu Y."/>
            <person name="Molnar I."/>
            <person name="Lin M."/>
        </authorList>
    </citation>
    <scope>NUCLEOTIDE SEQUENCE [LARGE SCALE GENOMIC DNA]</scope>
    <source>
        <strain evidence="3 4">ARSEF 6962</strain>
    </source>
</reference>
<protein>
    <submittedName>
        <fullName evidence="3">Uncharacterized protein</fullName>
    </submittedName>
</protein>
<evidence type="ECO:0000256" key="2">
    <source>
        <dbReference type="SAM" id="SignalP"/>
    </source>
</evidence>
<feature type="chain" id="PRO_5007580703" evidence="2">
    <location>
        <begin position="19"/>
        <end position="142"/>
    </location>
</feature>
<sequence>MHASITILVAALAGLGLAAPWSKADFRAPVATGNDYFYDQGNRGDTWGNGQRQEAEWDNYPGDNQWDDGENDESFSFLRPCPLVGRGGIDYSAMHSEFLLMIKNPSDCAGDALQLGWRGREHGDELIRKTNSSVFEHEIPHG</sequence>
<keyword evidence="4" id="KW-1185">Reference proteome</keyword>
<dbReference type="GeneID" id="63716947"/>
<dbReference type="Proteomes" id="UP000076580">
    <property type="component" value="Chromosome 02"/>
</dbReference>
<accession>A0A151GJN0</accession>
<evidence type="ECO:0000313" key="4">
    <source>
        <dbReference type="Proteomes" id="UP000076580"/>
    </source>
</evidence>
<evidence type="ECO:0000313" key="3">
    <source>
        <dbReference type="EMBL" id="KYK57296.1"/>
    </source>
</evidence>
<keyword evidence="2" id="KW-0732">Signal</keyword>